<keyword evidence="4" id="KW-1185">Reference proteome</keyword>
<gene>
    <name evidence="3" type="ORF">AB0I59_15640</name>
</gene>
<proteinExistence type="predicted"/>
<dbReference type="EMBL" id="JBFALK010000007">
    <property type="protein sequence ID" value="MEV0970071.1"/>
    <property type="molecule type" value="Genomic_DNA"/>
</dbReference>
<feature type="compositionally biased region" description="Polar residues" evidence="1">
    <location>
        <begin position="131"/>
        <end position="151"/>
    </location>
</feature>
<dbReference type="RefSeq" id="WP_358133259.1">
    <property type="nucleotide sequence ID" value="NZ_JBFALK010000007.1"/>
</dbReference>
<evidence type="ECO:0008006" key="5">
    <source>
        <dbReference type="Google" id="ProtNLM"/>
    </source>
</evidence>
<feature type="compositionally biased region" description="Polar residues" evidence="1">
    <location>
        <begin position="179"/>
        <end position="194"/>
    </location>
</feature>
<protein>
    <recommendedName>
        <fullName evidence="5">Ig-like domain-containing protein</fullName>
    </recommendedName>
</protein>
<evidence type="ECO:0000313" key="4">
    <source>
        <dbReference type="Proteomes" id="UP001551675"/>
    </source>
</evidence>
<feature type="compositionally biased region" description="Low complexity" evidence="1">
    <location>
        <begin position="152"/>
        <end position="171"/>
    </location>
</feature>
<organism evidence="3 4">
    <name type="scientific">Microtetraspora glauca</name>
    <dbReference type="NCBI Taxonomy" id="1996"/>
    <lineage>
        <taxon>Bacteria</taxon>
        <taxon>Bacillati</taxon>
        <taxon>Actinomycetota</taxon>
        <taxon>Actinomycetes</taxon>
        <taxon>Streptosporangiales</taxon>
        <taxon>Streptosporangiaceae</taxon>
        <taxon>Microtetraspora</taxon>
    </lineage>
</organism>
<keyword evidence="2" id="KW-0732">Signal</keyword>
<feature type="region of interest" description="Disordered" evidence="1">
    <location>
        <begin position="131"/>
        <end position="205"/>
    </location>
</feature>
<dbReference type="Proteomes" id="UP001551675">
    <property type="component" value="Unassembled WGS sequence"/>
</dbReference>
<feature type="signal peptide" evidence="2">
    <location>
        <begin position="1"/>
        <end position="35"/>
    </location>
</feature>
<feature type="chain" id="PRO_5047418994" description="Ig-like domain-containing protein" evidence="2">
    <location>
        <begin position="36"/>
        <end position="205"/>
    </location>
</feature>
<accession>A0ABV3GEN6</accession>
<evidence type="ECO:0000313" key="3">
    <source>
        <dbReference type="EMBL" id="MEV0970071.1"/>
    </source>
</evidence>
<sequence>MIRRSHSGHLRRLAIATVTAGLAVPLLASAGSAQATRTPAARTGTLGAPDPATLICAMRTAPKFPITFTPPLRDAAAQPTEARGVILLERCSSPNGKAADIASGRLEITGSATASCRSATNVRGTGTVTWQDAQGKSVGTSKLTTESSQTAGSSPTDSLLSGSVSSGRLSGRQVGAMATPTTDLGQCTSPSGLSELSGAGRLSFT</sequence>
<reference evidence="3 4" key="1">
    <citation type="submission" date="2024-06" db="EMBL/GenBank/DDBJ databases">
        <title>The Natural Products Discovery Center: Release of the First 8490 Sequenced Strains for Exploring Actinobacteria Biosynthetic Diversity.</title>
        <authorList>
            <person name="Kalkreuter E."/>
            <person name="Kautsar S.A."/>
            <person name="Yang D."/>
            <person name="Bader C.D."/>
            <person name="Teijaro C.N."/>
            <person name="Fluegel L."/>
            <person name="Davis C.M."/>
            <person name="Simpson J.R."/>
            <person name="Lauterbach L."/>
            <person name="Steele A.D."/>
            <person name="Gui C."/>
            <person name="Meng S."/>
            <person name="Li G."/>
            <person name="Viehrig K."/>
            <person name="Ye F."/>
            <person name="Su P."/>
            <person name="Kiefer A.F."/>
            <person name="Nichols A."/>
            <person name="Cepeda A.J."/>
            <person name="Yan W."/>
            <person name="Fan B."/>
            <person name="Jiang Y."/>
            <person name="Adhikari A."/>
            <person name="Zheng C.-J."/>
            <person name="Schuster L."/>
            <person name="Cowan T.M."/>
            <person name="Smanski M.J."/>
            <person name="Chevrette M.G."/>
            <person name="De Carvalho L.P.S."/>
            <person name="Shen B."/>
        </authorList>
    </citation>
    <scope>NUCLEOTIDE SEQUENCE [LARGE SCALE GENOMIC DNA]</scope>
    <source>
        <strain evidence="3 4">NPDC050100</strain>
    </source>
</reference>
<comment type="caution">
    <text evidence="3">The sequence shown here is derived from an EMBL/GenBank/DDBJ whole genome shotgun (WGS) entry which is preliminary data.</text>
</comment>
<name>A0ABV3GEN6_MICGL</name>
<evidence type="ECO:0000256" key="1">
    <source>
        <dbReference type="SAM" id="MobiDB-lite"/>
    </source>
</evidence>
<evidence type="ECO:0000256" key="2">
    <source>
        <dbReference type="SAM" id="SignalP"/>
    </source>
</evidence>